<dbReference type="SUPFAM" id="SSF55073">
    <property type="entry name" value="Nucleotide cyclase"/>
    <property type="match status" value="1"/>
</dbReference>
<dbReference type="InterPro" id="IPR003018">
    <property type="entry name" value="GAF"/>
</dbReference>
<evidence type="ECO:0000259" key="1">
    <source>
        <dbReference type="PROSITE" id="PS50883"/>
    </source>
</evidence>
<dbReference type="SMART" id="SM00065">
    <property type="entry name" value="GAF"/>
    <property type="match status" value="1"/>
</dbReference>
<dbReference type="InterPro" id="IPR050706">
    <property type="entry name" value="Cyclic-di-GMP_PDE-like"/>
</dbReference>
<dbReference type="EMBL" id="CADCUD010000002">
    <property type="protein sequence ID" value="CAA9308962.1"/>
    <property type="molecule type" value="Genomic_DNA"/>
</dbReference>
<dbReference type="FunFam" id="3.30.70.270:FF:000001">
    <property type="entry name" value="Diguanylate cyclase domain protein"/>
    <property type="match status" value="1"/>
</dbReference>
<dbReference type="Gene3D" id="3.20.20.450">
    <property type="entry name" value="EAL domain"/>
    <property type="match status" value="1"/>
</dbReference>
<name>A0A6J4KL06_9ACTN</name>
<dbReference type="Pfam" id="PF00563">
    <property type="entry name" value="EAL"/>
    <property type="match status" value="1"/>
</dbReference>
<dbReference type="PANTHER" id="PTHR33121">
    <property type="entry name" value="CYCLIC DI-GMP PHOSPHODIESTERASE PDEF"/>
    <property type="match status" value="1"/>
</dbReference>
<reference evidence="3" key="1">
    <citation type="submission" date="2020-02" db="EMBL/GenBank/DDBJ databases">
        <authorList>
            <person name="Meier V. D."/>
        </authorList>
    </citation>
    <scope>NUCLEOTIDE SEQUENCE</scope>
    <source>
        <strain evidence="3">AVDCRST_MAG46</strain>
    </source>
</reference>
<dbReference type="Gene3D" id="3.30.70.270">
    <property type="match status" value="1"/>
</dbReference>
<dbReference type="InterPro" id="IPR001633">
    <property type="entry name" value="EAL_dom"/>
</dbReference>
<dbReference type="PANTHER" id="PTHR33121:SF70">
    <property type="entry name" value="SIGNALING PROTEIN YKOW"/>
    <property type="match status" value="1"/>
</dbReference>
<evidence type="ECO:0000259" key="2">
    <source>
        <dbReference type="PROSITE" id="PS50887"/>
    </source>
</evidence>
<evidence type="ECO:0000313" key="3">
    <source>
        <dbReference type="EMBL" id="CAA9308962.1"/>
    </source>
</evidence>
<dbReference type="CDD" id="cd01949">
    <property type="entry name" value="GGDEF"/>
    <property type="match status" value="1"/>
</dbReference>
<organism evidence="3">
    <name type="scientific">uncultured Nocardioidaceae bacterium</name>
    <dbReference type="NCBI Taxonomy" id="253824"/>
    <lineage>
        <taxon>Bacteria</taxon>
        <taxon>Bacillati</taxon>
        <taxon>Actinomycetota</taxon>
        <taxon>Actinomycetes</taxon>
        <taxon>Propionibacteriales</taxon>
        <taxon>Nocardioidaceae</taxon>
        <taxon>environmental samples</taxon>
    </lineage>
</organism>
<dbReference type="NCBIfam" id="TIGR00254">
    <property type="entry name" value="GGDEF"/>
    <property type="match status" value="1"/>
</dbReference>
<dbReference type="Gene3D" id="3.30.450.40">
    <property type="match status" value="1"/>
</dbReference>
<proteinExistence type="predicted"/>
<feature type="domain" description="GGDEF" evidence="2">
    <location>
        <begin position="210"/>
        <end position="343"/>
    </location>
</feature>
<gene>
    <name evidence="3" type="ORF">AVDCRST_MAG46-19</name>
</gene>
<dbReference type="PROSITE" id="PS50887">
    <property type="entry name" value="GGDEF"/>
    <property type="match status" value="1"/>
</dbReference>
<dbReference type="SMART" id="SM00052">
    <property type="entry name" value="EAL"/>
    <property type="match status" value="1"/>
</dbReference>
<dbReference type="InterPro" id="IPR029016">
    <property type="entry name" value="GAF-like_dom_sf"/>
</dbReference>
<dbReference type="InterPro" id="IPR029787">
    <property type="entry name" value="Nucleotide_cyclase"/>
</dbReference>
<dbReference type="GO" id="GO:0071111">
    <property type="term" value="F:cyclic-guanylate-specific phosphodiesterase activity"/>
    <property type="evidence" value="ECO:0007669"/>
    <property type="project" value="InterPro"/>
</dbReference>
<protein>
    <submittedName>
        <fullName evidence="3">Diguanylate cyclase/phosphodiesterase (GGDEF &amp; EAL domains) with PAS/PAC sensor(S)</fullName>
    </submittedName>
</protein>
<accession>A0A6J4KL06</accession>
<sequence length="619" mass="67227">MSRDARLAEVLVEFAHTLGTDFSLNAILDRLVLRVVDVLPVTGAGVMLMEPDAELHFVAGSNKTIFEIEALQRDFDEGPCLEAYRTGRAVAIPDLSVDQRFPKFSPRALAAGLEAVFTFPLRLDEHRLGALDLYRDTPGSLSPGDSRAAQILADVAAAYLFNAHSRQVASDTLASVRHHSLHDPLTGLANRTLFAELLDHAVASARRSHLPVAVLFVDLDRFKLINDRFGHHVGDLMLLSVADRLTQQLRPGDTLARFAGDEFVILCENLSHPTDAERLAERVVSAFVEPFEVNGRSIEMSASVGIAFSGPGEDVPESLLHDADFAMYEAKASGGASYRVVNRATLFEADRRAHVEGDLPVAFRRGELDLAYQPLTQSHDGTLVGVEALLRWNHPKLGPVPPITMIPLAERSGLILSLGEWVLRQACRDFVRWNSTHGSAVGHVAVNVSARQIMGPDFSTTVARIIDDTGMDPACLHLEVTESLLLDDIARAQDTLSAVKTLGVQLSLDDFGTGYSSLTYLQSIPFDTLKIDRSIIAHIADDQPAASAIVNSIIGLARALDLTVVAEGVETREQRIRSAELGCDLAQGFHLSPPLPTAELEHQLLDHASNAPIRLPLAG</sequence>
<dbReference type="Pfam" id="PF00990">
    <property type="entry name" value="GGDEF"/>
    <property type="match status" value="1"/>
</dbReference>
<dbReference type="PROSITE" id="PS50883">
    <property type="entry name" value="EAL"/>
    <property type="match status" value="1"/>
</dbReference>
<dbReference type="Pfam" id="PF13185">
    <property type="entry name" value="GAF_2"/>
    <property type="match status" value="1"/>
</dbReference>
<feature type="domain" description="EAL" evidence="1">
    <location>
        <begin position="352"/>
        <end position="608"/>
    </location>
</feature>
<dbReference type="SUPFAM" id="SSF141868">
    <property type="entry name" value="EAL domain-like"/>
    <property type="match status" value="1"/>
</dbReference>
<dbReference type="AlphaFoldDB" id="A0A6J4KL06"/>
<dbReference type="SUPFAM" id="SSF55781">
    <property type="entry name" value="GAF domain-like"/>
    <property type="match status" value="1"/>
</dbReference>
<dbReference type="SMART" id="SM00267">
    <property type="entry name" value="GGDEF"/>
    <property type="match status" value="1"/>
</dbReference>
<dbReference type="InterPro" id="IPR000160">
    <property type="entry name" value="GGDEF_dom"/>
</dbReference>
<dbReference type="InterPro" id="IPR043128">
    <property type="entry name" value="Rev_trsase/Diguanyl_cyclase"/>
</dbReference>
<dbReference type="InterPro" id="IPR035919">
    <property type="entry name" value="EAL_sf"/>
</dbReference>
<dbReference type="CDD" id="cd01948">
    <property type="entry name" value="EAL"/>
    <property type="match status" value="1"/>
</dbReference>